<dbReference type="SUPFAM" id="SSF46689">
    <property type="entry name" value="Homeodomain-like"/>
    <property type="match status" value="1"/>
</dbReference>
<dbReference type="Gene3D" id="1.10.10.60">
    <property type="entry name" value="Homeodomain-like"/>
    <property type="match status" value="1"/>
</dbReference>
<dbReference type="EMBL" id="WPIN01000001">
    <property type="protein sequence ID" value="MVM28732.1"/>
    <property type="molecule type" value="Genomic_DNA"/>
</dbReference>
<name>A0A7K1S4H9_9BACT</name>
<dbReference type="SMART" id="SM00342">
    <property type="entry name" value="HTH_ARAC"/>
    <property type="match status" value="1"/>
</dbReference>
<comment type="caution">
    <text evidence="5">The sequence shown here is derived from an EMBL/GenBank/DDBJ whole genome shotgun (WGS) entry which is preliminary data.</text>
</comment>
<reference evidence="5 6" key="1">
    <citation type="submission" date="2019-12" db="EMBL/GenBank/DDBJ databases">
        <title>Spirosoma sp. HMF4905 genome sequencing and assembly.</title>
        <authorList>
            <person name="Kang H."/>
            <person name="Cha I."/>
            <person name="Kim H."/>
            <person name="Joh K."/>
        </authorList>
    </citation>
    <scope>NUCLEOTIDE SEQUENCE [LARGE SCALE GENOMIC DNA]</scope>
    <source>
        <strain evidence="5 6">HMF4905</strain>
    </source>
</reference>
<dbReference type="Pfam" id="PF20240">
    <property type="entry name" value="DUF6597"/>
    <property type="match status" value="1"/>
</dbReference>
<feature type="domain" description="HTH araC/xylS-type" evidence="4">
    <location>
        <begin position="154"/>
        <end position="253"/>
    </location>
</feature>
<evidence type="ECO:0000259" key="4">
    <source>
        <dbReference type="PROSITE" id="PS01124"/>
    </source>
</evidence>
<evidence type="ECO:0000256" key="1">
    <source>
        <dbReference type="ARBA" id="ARBA00023015"/>
    </source>
</evidence>
<dbReference type="Proteomes" id="UP000436006">
    <property type="component" value="Unassembled WGS sequence"/>
</dbReference>
<accession>A0A7K1S4H9</accession>
<keyword evidence="3" id="KW-0804">Transcription</keyword>
<dbReference type="AlphaFoldDB" id="A0A7K1S4H9"/>
<protein>
    <submittedName>
        <fullName evidence="5">Helix-turn-helix domain-containing protein</fullName>
    </submittedName>
</protein>
<dbReference type="Pfam" id="PF12833">
    <property type="entry name" value="HTH_18"/>
    <property type="match status" value="1"/>
</dbReference>
<evidence type="ECO:0000313" key="6">
    <source>
        <dbReference type="Proteomes" id="UP000436006"/>
    </source>
</evidence>
<evidence type="ECO:0000256" key="3">
    <source>
        <dbReference type="ARBA" id="ARBA00023163"/>
    </source>
</evidence>
<dbReference type="GO" id="GO:0003700">
    <property type="term" value="F:DNA-binding transcription factor activity"/>
    <property type="evidence" value="ECO:0007669"/>
    <property type="project" value="InterPro"/>
</dbReference>
<keyword evidence="6" id="KW-1185">Reference proteome</keyword>
<dbReference type="PANTHER" id="PTHR46796">
    <property type="entry name" value="HTH-TYPE TRANSCRIPTIONAL ACTIVATOR RHAS-RELATED"/>
    <property type="match status" value="1"/>
</dbReference>
<keyword evidence="2" id="KW-0238">DNA-binding</keyword>
<dbReference type="RefSeq" id="WP_157582837.1">
    <property type="nucleotide sequence ID" value="NZ_WPIN01000001.1"/>
</dbReference>
<dbReference type="GO" id="GO:0043565">
    <property type="term" value="F:sequence-specific DNA binding"/>
    <property type="evidence" value="ECO:0007669"/>
    <property type="project" value="InterPro"/>
</dbReference>
<keyword evidence="1" id="KW-0805">Transcription regulation</keyword>
<dbReference type="InterPro" id="IPR018060">
    <property type="entry name" value="HTH_AraC"/>
</dbReference>
<evidence type="ECO:0000256" key="2">
    <source>
        <dbReference type="ARBA" id="ARBA00023125"/>
    </source>
</evidence>
<dbReference type="InterPro" id="IPR009057">
    <property type="entry name" value="Homeodomain-like_sf"/>
</dbReference>
<dbReference type="InterPro" id="IPR046532">
    <property type="entry name" value="DUF6597"/>
</dbReference>
<sequence length="257" mass="28333">MRYQVYTPCDRLKPYVRHLAISEASDEQAYTVLPDTSLVMGFQYQGKIATVNGPTTLPLATAGITGIQDGFRIFKNEPATGSVLVVFTETGAASFFNEPIHELFGESVGLDNFLNWAILNTLEDQLAGAKTDQVRIELVEQFLLSRLQKPKSDALVVAAIQHIYQSKGTIRMAALADTLCISQSPLEKRFRQLVGTSPKKFSAIVRMKQAIGLFSKTGSLTEVSIESGYFDQAHFINGFKTFTGVTPTEFLKNLPAR</sequence>
<proteinExistence type="predicted"/>
<dbReference type="PROSITE" id="PS01124">
    <property type="entry name" value="HTH_ARAC_FAMILY_2"/>
    <property type="match status" value="1"/>
</dbReference>
<organism evidence="5 6">
    <name type="scientific">Spirosoma arboris</name>
    <dbReference type="NCBI Taxonomy" id="2682092"/>
    <lineage>
        <taxon>Bacteria</taxon>
        <taxon>Pseudomonadati</taxon>
        <taxon>Bacteroidota</taxon>
        <taxon>Cytophagia</taxon>
        <taxon>Cytophagales</taxon>
        <taxon>Cytophagaceae</taxon>
        <taxon>Spirosoma</taxon>
    </lineage>
</organism>
<gene>
    <name evidence="5" type="ORF">GO755_01715</name>
</gene>
<evidence type="ECO:0000313" key="5">
    <source>
        <dbReference type="EMBL" id="MVM28732.1"/>
    </source>
</evidence>
<dbReference type="InterPro" id="IPR050204">
    <property type="entry name" value="AraC_XylS_family_regulators"/>
</dbReference>
<dbReference type="PANTHER" id="PTHR46796:SF13">
    <property type="entry name" value="HTH-TYPE TRANSCRIPTIONAL ACTIVATOR RHAS"/>
    <property type="match status" value="1"/>
</dbReference>